<feature type="region of interest" description="Disordered" evidence="1">
    <location>
        <begin position="238"/>
        <end position="261"/>
    </location>
</feature>
<dbReference type="Proteomes" id="UP000614741">
    <property type="component" value="Unassembled WGS sequence"/>
</dbReference>
<comment type="caution">
    <text evidence="3">The sequence shown here is derived from an EMBL/GenBank/DDBJ whole genome shotgun (WGS) entry which is preliminary data.</text>
</comment>
<evidence type="ECO:0000313" key="3">
    <source>
        <dbReference type="EMBL" id="GIG39316.1"/>
    </source>
</evidence>
<dbReference type="Gene3D" id="3.40.50.720">
    <property type="entry name" value="NAD(P)-binding Rossmann-like Domain"/>
    <property type="match status" value="1"/>
</dbReference>
<feature type="region of interest" description="Disordered" evidence="1">
    <location>
        <begin position="335"/>
        <end position="369"/>
    </location>
</feature>
<dbReference type="InterPro" id="IPR005097">
    <property type="entry name" value="Sacchrp_dh_NADP-bd"/>
</dbReference>
<keyword evidence="4" id="KW-1185">Reference proteome</keyword>
<evidence type="ECO:0000256" key="1">
    <source>
        <dbReference type="SAM" id="MobiDB-lite"/>
    </source>
</evidence>
<name>A0ABQ4DIY9_9CELL</name>
<dbReference type="EMBL" id="BONP01000004">
    <property type="protein sequence ID" value="GIG39316.1"/>
    <property type="molecule type" value="Genomic_DNA"/>
</dbReference>
<protein>
    <submittedName>
        <fullName evidence="3">Saccharopine dehydrogenase</fullName>
    </submittedName>
</protein>
<proteinExistence type="predicted"/>
<evidence type="ECO:0000259" key="2">
    <source>
        <dbReference type="Pfam" id="PF03435"/>
    </source>
</evidence>
<gene>
    <name evidence="3" type="ORF">Cph01nite_10780</name>
</gene>
<dbReference type="PANTHER" id="PTHR43781:SF1">
    <property type="entry name" value="SACCHAROPINE DEHYDROGENASE"/>
    <property type="match status" value="1"/>
</dbReference>
<evidence type="ECO:0000313" key="4">
    <source>
        <dbReference type="Proteomes" id="UP000614741"/>
    </source>
</evidence>
<accession>A0ABQ4DIY9</accession>
<feature type="domain" description="Saccharopine dehydrogenase NADP binding" evidence="2">
    <location>
        <begin position="7"/>
        <end position="128"/>
    </location>
</feature>
<reference evidence="3 4" key="1">
    <citation type="submission" date="2021-01" db="EMBL/GenBank/DDBJ databases">
        <title>Whole genome shotgun sequence of Cellulomonas phragmiteti NBRC 110785.</title>
        <authorList>
            <person name="Komaki H."/>
            <person name="Tamura T."/>
        </authorList>
    </citation>
    <scope>NUCLEOTIDE SEQUENCE [LARGE SCALE GENOMIC DNA]</scope>
    <source>
        <strain evidence="3 4">NBRC 110785</strain>
    </source>
</reference>
<dbReference type="SUPFAM" id="SSF51735">
    <property type="entry name" value="NAD(P)-binding Rossmann-fold domains"/>
    <property type="match status" value="1"/>
</dbReference>
<sequence>MTPPERVLVYGAAGHTGRFVVDELVRRRLTPVLAGRSADRLAAMPRRHAGLERRVASVDDADGLLRTVAGCAVVINCAGPFLDTALPLARAAVGAGAHYLDVTAEQPAVQALYDALDTPARAAGLTVVPAMAFYGGLADLLVTAALDGAPSADEVTVAIGLDRWWPTAGTRRTGERNTATRLVVRDGVLTALTAPAPTREWTYPAPLGTRSVVELPLSEVLTIDRHVQVGDLRSYLNTDPLDDLHDDTTPPPSATDERGRSAQRFVVDVVVRRGSDTRRATAAGRDIYAITAPIVVEGAVRLLDGRHHGAGALAPGAAFDAADVLDALAAGEDGIEVSGTPTSRRLPGDQTGGRTVTRAAAGTPPADAP</sequence>
<organism evidence="3 4">
    <name type="scientific">Cellulomonas phragmiteti</name>
    <dbReference type="NCBI Taxonomy" id="478780"/>
    <lineage>
        <taxon>Bacteria</taxon>
        <taxon>Bacillati</taxon>
        <taxon>Actinomycetota</taxon>
        <taxon>Actinomycetes</taxon>
        <taxon>Micrococcales</taxon>
        <taxon>Cellulomonadaceae</taxon>
        <taxon>Cellulomonas</taxon>
    </lineage>
</organism>
<dbReference type="InterPro" id="IPR036291">
    <property type="entry name" value="NAD(P)-bd_dom_sf"/>
</dbReference>
<dbReference type="Pfam" id="PF03435">
    <property type="entry name" value="Sacchrp_dh_NADP"/>
    <property type="match status" value="1"/>
</dbReference>
<dbReference type="RefSeq" id="WP_203671906.1">
    <property type="nucleotide sequence ID" value="NZ_BONP01000004.1"/>
</dbReference>
<dbReference type="PANTHER" id="PTHR43781">
    <property type="entry name" value="SACCHAROPINE DEHYDROGENASE"/>
    <property type="match status" value="1"/>
</dbReference>